<proteinExistence type="predicted"/>
<evidence type="ECO:0000313" key="2">
    <source>
        <dbReference type="EMBL" id="KYN37833.1"/>
    </source>
</evidence>
<dbReference type="EMBL" id="KQ981693">
    <property type="protein sequence ID" value="KYN37833.1"/>
    <property type="molecule type" value="Genomic_DNA"/>
</dbReference>
<dbReference type="AlphaFoldDB" id="A0A195FBP6"/>
<dbReference type="Proteomes" id="UP000078541">
    <property type="component" value="Unassembled WGS sequence"/>
</dbReference>
<evidence type="ECO:0000256" key="1">
    <source>
        <dbReference type="SAM" id="MobiDB-lite"/>
    </source>
</evidence>
<accession>A0A195FBP6</accession>
<sequence>EATRRDARRGEARRGEARRGEAWRGVARRGEARRGEARRGEARRGDARRPFDVELALHGGRDNVARVHSPSPWLSRRVSLFRVRTCDERVANDESNYATEFTLT</sequence>
<keyword evidence="3" id="KW-1185">Reference proteome</keyword>
<reference evidence="2 3" key="1">
    <citation type="submission" date="2016-03" db="EMBL/GenBank/DDBJ databases">
        <title>Trachymyrmex septentrionalis WGS genome.</title>
        <authorList>
            <person name="Nygaard S."/>
            <person name="Hu H."/>
            <person name="Boomsma J."/>
            <person name="Zhang G."/>
        </authorList>
    </citation>
    <scope>NUCLEOTIDE SEQUENCE [LARGE SCALE GENOMIC DNA]</scope>
    <source>
        <strain evidence="2">Tsep2-gDNA-1</strain>
        <tissue evidence="2">Whole body</tissue>
    </source>
</reference>
<evidence type="ECO:0000313" key="3">
    <source>
        <dbReference type="Proteomes" id="UP000078541"/>
    </source>
</evidence>
<organism evidence="2 3">
    <name type="scientific">Trachymyrmex septentrionalis</name>
    <dbReference type="NCBI Taxonomy" id="34720"/>
    <lineage>
        <taxon>Eukaryota</taxon>
        <taxon>Metazoa</taxon>
        <taxon>Ecdysozoa</taxon>
        <taxon>Arthropoda</taxon>
        <taxon>Hexapoda</taxon>
        <taxon>Insecta</taxon>
        <taxon>Pterygota</taxon>
        <taxon>Neoptera</taxon>
        <taxon>Endopterygota</taxon>
        <taxon>Hymenoptera</taxon>
        <taxon>Apocrita</taxon>
        <taxon>Aculeata</taxon>
        <taxon>Formicoidea</taxon>
        <taxon>Formicidae</taxon>
        <taxon>Myrmicinae</taxon>
        <taxon>Trachymyrmex</taxon>
    </lineage>
</organism>
<name>A0A195FBP6_9HYME</name>
<feature type="region of interest" description="Disordered" evidence="1">
    <location>
        <begin position="1"/>
        <end position="49"/>
    </location>
</feature>
<protein>
    <submittedName>
        <fullName evidence="2">Uncharacterized protein</fullName>
    </submittedName>
</protein>
<gene>
    <name evidence="2" type="ORF">ALC56_08032</name>
</gene>
<feature type="non-terminal residue" evidence="2">
    <location>
        <position position="1"/>
    </location>
</feature>